<dbReference type="InterPro" id="IPR036627">
    <property type="entry name" value="CobW-likC_sf"/>
</dbReference>
<evidence type="ECO:0000313" key="7">
    <source>
        <dbReference type="EMBL" id="NEB15910.1"/>
    </source>
</evidence>
<evidence type="ECO:0000256" key="3">
    <source>
        <dbReference type="ARBA" id="ARBA00023186"/>
    </source>
</evidence>
<keyword evidence="3" id="KW-0143">Chaperone</keyword>
<dbReference type="Gene3D" id="3.30.1220.10">
    <property type="entry name" value="CobW-like, C-terminal domain"/>
    <property type="match status" value="1"/>
</dbReference>
<organism evidence="7 8">
    <name type="scientific">Streptomyces coelicoflavus</name>
    <dbReference type="NCBI Taxonomy" id="285562"/>
    <lineage>
        <taxon>Bacteria</taxon>
        <taxon>Bacillati</taxon>
        <taxon>Actinomycetota</taxon>
        <taxon>Actinomycetes</taxon>
        <taxon>Kitasatosporales</taxon>
        <taxon>Streptomycetaceae</taxon>
        <taxon>Streptomyces</taxon>
    </lineage>
</organism>
<proteinExistence type="inferred from homology"/>
<dbReference type="EMBL" id="JAAGMB010000118">
    <property type="protein sequence ID" value="NEB15910.1"/>
    <property type="molecule type" value="Genomic_DNA"/>
</dbReference>
<dbReference type="SUPFAM" id="SSF52540">
    <property type="entry name" value="P-loop containing nucleoside triphosphate hydrolases"/>
    <property type="match status" value="1"/>
</dbReference>
<dbReference type="Pfam" id="PF02492">
    <property type="entry name" value="cobW"/>
    <property type="match status" value="1"/>
</dbReference>
<dbReference type="Pfam" id="PF07683">
    <property type="entry name" value="CobW_C"/>
    <property type="match status" value="1"/>
</dbReference>
<evidence type="ECO:0000259" key="6">
    <source>
        <dbReference type="SMART" id="SM00833"/>
    </source>
</evidence>
<evidence type="ECO:0000313" key="8">
    <source>
        <dbReference type="Proteomes" id="UP000469545"/>
    </source>
</evidence>
<dbReference type="PANTHER" id="PTHR43603:SF1">
    <property type="entry name" value="ZINC-REGULATED GTPASE METALLOPROTEIN ACTIVATOR 1"/>
    <property type="match status" value="1"/>
</dbReference>
<dbReference type="InterPro" id="IPR003495">
    <property type="entry name" value="CobW/HypB/UreG_nucleotide-bd"/>
</dbReference>
<dbReference type="RefSeq" id="WP_164139042.1">
    <property type="nucleotide sequence ID" value="NZ_JAAGMB010000118.1"/>
</dbReference>
<dbReference type="InterPro" id="IPR011629">
    <property type="entry name" value="CobW-like_C"/>
</dbReference>
<evidence type="ECO:0000256" key="1">
    <source>
        <dbReference type="ARBA" id="ARBA00022741"/>
    </source>
</evidence>
<reference evidence="7 8" key="1">
    <citation type="submission" date="2020-01" db="EMBL/GenBank/DDBJ databases">
        <title>Insect and environment-associated Actinomycetes.</title>
        <authorList>
            <person name="Currrie C."/>
            <person name="Chevrette M."/>
            <person name="Carlson C."/>
            <person name="Stubbendieck R."/>
            <person name="Wendt-Pienkowski E."/>
        </authorList>
    </citation>
    <scope>NUCLEOTIDE SEQUENCE [LARGE SCALE GENOMIC DNA]</scope>
    <source>
        <strain evidence="7 8">SID14172</strain>
    </source>
</reference>
<dbReference type="InterPro" id="IPR027417">
    <property type="entry name" value="P-loop_NTPase"/>
</dbReference>
<dbReference type="AlphaFoldDB" id="A0A6N9UI13"/>
<dbReference type="InterPro" id="IPR051927">
    <property type="entry name" value="Zn_Chap_cDPG_Synth"/>
</dbReference>
<dbReference type="Gene3D" id="3.40.50.300">
    <property type="entry name" value="P-loop containing nucleotide triphosphate hydrolases"/>
    <property type="match status" value="1"/>
</dbReference>
<accession>A0A6N9UI13</accession>
<dbReference type="Proteomes" id="UP000469545">
    <property type="component" value="Unassembled WGS sequence"/>
</dbReference>
<dbReference type="GO" id="GO:0000166">
    <property type="term" value="F:nucleotide binding"/>
    <property type="evidence" value="ECO:0007669"/>
    <property type="project" value="UniProtKB-KW"/>
</dbReference>
<name>A0A6N9UI13_9ACTN</name>
<protein>
    <submittedName>
        <fullName evidence="7">GTP-binding protein</fullName>
    </submittedName>
</protein>
<comment type="catalytic activity">
    <reaction evidence="5">
        <text>GTP + H2O = GDP + phosphate + H(+)</text>
        <dbReference type="Rhea" id="RHEA:19669"/>
        <dbReference type="ChEBI" id="CHEBI:15377"/>
        <dbReference type="ChEBI" id="CHEBI:15378"/>
        <dbReference type="ChEBI" id="CHEBI:37565"/>
        <dbReference type="ChEBI" id="CHEBI:43474"/>
        <dbReference type="ChEBI" id="CHEBI:58189"/>
    </reaction>
    <physiologicalReaction direction="left-to-right" evidence="5">
        <dbReference type="Rhea" id="RHEA:19670"/>
    </physiologicalReaction>
</comment>
<sequence>MAHAPSRRLPVTVLSGFLGAGKTTLLNHVLGNREGLRVAVVVNDMSEVNIDAALVRGGQAALSRTEERLVEMTNGCICCTLRDDLLEEVDRLAREGRFDYLLIESSGISEPMPVAATFAFARDDGATLGDLARLDTMVTVVDAANFLPELAGGDELAERGLDQYEGDERTVSDLLMDQIEFADVIVLNKLDLVDTASADRLLAALARLNPAARVVPAVRGRIPVGEVLGTGRFDLERAQQAPGWVRELNGDHVPETEEYGISSTVFRSATPFHPGRLWTFVTEALDSGAYGQVLRSKGFFTLASRPRVTGLWSQAGSVARFEPSSARDADSPFAQELVFIGTRLDAEPLRAALTDCLVREGEALPASDPFPAWDTYGFDESCAHEHDPLTTVTGR</sequence>
<evidence type="ECO:0000256" key="4">
    <source>
        <dbReference type="ARBA" id="ARBA00034320"/>
    </source>
</evidence>
<dbReference type="GO" id="GO:0016787">
    <property type="term" value="F:hydrolase activity"/>
    <property type="evidence" value="ECO:0007669"/>
    <property type="project" value="UniProtKB-KW"/>
</dbReference>
<dbReference type="PANTHER" id="PTHR43603">
    <property type="entry name" value="COBW DOMAIN-CONTAINING PROTEIN DDB_G0274527"/>
    <property type="match status" value="1"/>
</dbReference>
<keyword evidence="2" id="KW-0378">Hydrolase</keyword>
<evidence type="ECO:0000256" key="5">
    <source>
        <dbReference type="ARBA" id="ARBA00049117"/>
    </source>
</evidence>
<keyword evidence="8" id="KW-1185">Reference proteome</keyword>
<keyword evidence="1" id="KW-0547">Nucleotide-binding</keyword>
<comment type="similarity">
    <text evidence="4">Belongs to the SIMIBI class G3E GTPase family. ZNG1 subfamily.</text>
</comment>
<comment type="caution">
    <text evidence="7">The sequence shown here is derived from an EMBL/GenBank/DDBJ whole genome shotgun (WGS) entry which is preliminary data.</text>
</comment>
<feature type="domain" description="CobW C-terminal" evidence="6">
    <location>
        <begin position="261"/>
        <end position="357"/>
    </location>
</feature>
<dbReference type="CDD" id="cd03112">
    <property type="entry name" value="CobW-like"/>
    <property type="match status" value="1"/>
</dbReference>
<dbReference type="SMART" id="SM00833">
    <property type="entry name" value="CobW_C"/>
    <property type="match status" value="1"/>
</dbReference>
<evidence type="ECO:0000256" key="2">
    <source>
        <dbReference type="ARBA" id="ARBA00022801"/>
    </source>
</evidence>
<gene>
    <name evidence="7" type="ORF">G3I46_05175</name>
</gene>